<protein>
    <submittedName>
        <fullName evidence="3">756_t:CDS:1</fullName>
    </submittedName>
</protein>
<keyword evidence="4" id="KW-1185">Reference proteome</keyword>
<proteinExistence type="predicted"/>
<feature type="signal peptide" evidence="2">
    <location>
        <begin position="1"/>
        <end position="24"/>
    </location>
</feature>
<sequence>MNMLKKLSHLAVLALICMIFATLAQTSPIKREDEPNFSHAEVSSDELTSSFVWFNGSILTNLIFMNVMQHFLTDKGLGDYEYQIQDRNGNMVYNLTDDIVTKSLSKNDYSFLNEEFFDISSPLELEGMTVLIQRDGNEIGRSKIE</sequence>
<keyword evidence="2" id="KW-0732">Signal</keyword>
<evidence type="ECO:0000313" key="4">
    <source>
        <dbReference type="Proteomes" id="UP000789759"/>
    </source>
</evidence>
<feature type="chain" id="PRO_5040105095" evidence="2">
    <location>
        <begin position="25"/>
        <end position="145"/>
    </location>
</feature>
<organism evidence="3 4">
    <name type="scientific">Cetraspora pellucida</name>
    <dbReference type="NCBI Taxonomy" id="1433469"/>
    <lineage>
        <taxon>Eukaryota</taxon>
        <taxon>Fungi</taxon>
        <taxon>Fungi incertae sedis</taxon>
        <taxon>Mucoromycota</taxon>
        <taxon>Glomeromycotina</taxon>
        <taxon>Glomeromycetes</taxon>
        <taxon>Diversisporales</taxon>
        <taxon>Gigasporaceae</taxon>
        <taxon>Cetraspora</taxon>
    </lineage>
</organism>
<dbReference type="EMBL" id="CAJVQA010002451">
    <property type="protein sequence ID" value="CAG8547743.1"/>
    <property type="molecule type" value="Genomic_DNA"/>
</dbReference>
<evidence type="ECO:0000256" key="1">
    <source>
        <dbReference type="SAM" id="Phobius"/>
    </source>
</evidence>
<dbReference type="AlphaFoldDB" id="A0A9N9FPQ3"/>
<keyword evidence="1" id="KW-1133">Transmembrane helix</keyword>
<evidence type="ECO:0000313" key="3">
    <source>
        <dbReference type="EMBL" id="CAG8547743.1"/>
    </source>
</evidence>
<reference evidence="3" key="1">
    <citation type="submission" date="2021-06" db="EMBL/GenBank/DDBJ databases">
        <authorList>
            <person name="Kallberg Y."/>
            <person name="Tangrot J."/>
            <person name="Rosling A."/>
        </authorList>
    </citation>
    <scope>NUCLEOTIDE SEQUENCE</scope>
    <source>
        <strain evidence="3">FL966</strain>
    </source>
</reference>
<dbReference type="OrthoDB" id="2427707at2759"/>
<keyword evidence="1" id="KW-0472">Membrane</keyword>
<evidence type="ECO:0000256" key="2">
    <source>
        <dbReference type="SAM" id="SignalP"/>
    </source>
</evidence>
<feature type="transmembrane region" description="Helical" evidence="1">
    <location>
        <begin position="50"/>
        <end position="68"/>
    </location>
</feature>
<gene>
    <name evidence="3" type="ORF">CPELLU_LOCUS4601</name>
</gene>
<keyword evidence="1" id="KW-0812">Transmembrane</keyword>
<name>A0A9N9FPQ3_9GLOM</name>
<dbReference type="Proteomes" id="UP000789759">
    <property type="component" value="Unassembled WGS sequence"/>
</dbReference>
<comment type="caution">
    <text evidence="3">The sequence shown here is derived from an EMBL/GenBank/DDBJ whole genome shotgun (WGS) entry which is preliminary data.</text>
</comment>
<accession>A0A9N9FPQ3</accession>